<dbReference type="EMBL" id="MK288021">
    <property type="protein sequence ID" value="AZU98990.1"/>
    <property type="molecule type" value="Genomic_DNA"/>
</dbReference>
<accession>A0A3Q9R7P1</accession>
<gene>
    <name evidence="1" type="ORF">pW2_167</name>
</gene>
<organism evidence="1 2">
    <name type="scientific">Bacillus phage pW2</name>
    <dbReference type="NCBI Taxonomy" id="2500559"/>
    <lineage>
        <taxon>Viruses</taxon>
        <taxon>Duplodnaviria</taxon>
        <taxon>Heunggongvirae</taxon>
        <taxon>Uroviricota</taxon>
        <taxon>Caudoviricetes</taxon>
        <taxon>Joanripponvirinae</taxon>
        <taxon>Sophritavirus</taxon>
        <taxon>Sophritavirus pW2</taxon>
    </lineage>
</organism>
<reference evidence="1 2" key="1">
    <citation type="submission" date="2018-12" db="EMBL/GenBank/DDBJ databases">
        <title>Characterization of a novel siphovirus infacting Bacillus anthracis.</title>
        <authorList>
            <person name="Hu X."/>
            <person name="Wan X."/>
            <person name="Geng P."/>
            <person name="Yuan Z."/>
        </authorList>
    </citation>
    <scope>NUCLEOTIDE SEQUENCE [LARGE SCALE GENOMIC DNA]</scope>
</reference>
<evidence type="ECO:0000313" key="1">
    <source>
        <dbReference type="EMBL" id="AZU98990.1"/>
    </source>
</evidence>
<evidence type="ECO:0000313" key="2">
    <source>
        <dbReference type="Proteomes" id="UP000287896"/>
    </source>
</evidence>
<name>A0A3Q9R7P1_9CAUD</name>
<protein>
    <submittedName>
        <fullName evidence="1">Uncharacterized protein</fullName>
    </submittedName>
</protein>
<proteinExistence type="predicted"/>
<sequence>MTRVNKTVNNLKRVWQQLDDASGAVYNALENLAQMTDLDQKIKRQVDMIDVTRIDGLKQEIEEMIKEKGGNVND</sequence>
<dbReference type="Proteomes" id="UP000287896">
    <property type="component" value="Segment"/>
</dbReference>
<keyword evidence="2" id="KW-1185">Reference proteome</keyword>